<dbReference type="AlphaFoldDB" id="A0A9X3SAX2"/>
<accession>A0A9X3SAX2</accession>
<dbReference type="EMBL" id="JAPDDP010000015">
    <property type="protein sequence ID" value="MDA0180740.1"/>
    <property type="molecule type" value="Genomic_DNA"/>
</dbReference>
<evidence type="ECO:0000313" key="2">
    <source>
        <dbReference type="Proteomes" id="UP001147653"/>
    </source>
</evidence>
<dbReference type="RefSeq" id="WP_270025054.1">
    <property type="nucleotide sequence ID" value="NZ_JAPDDP010000015.1"/>
</dbReference>
<reference evidence="1" key="1">
    <citation type="submission" date="2022-10" db="EMBL/GenBank/DDBJ databases">
        <title>The WGS of Solirubrobacter phytolaccae KCTC 29190.</title>
        <authorList>
            <person name="Jiang Z."/>
        </authorList>
    </citation>
    <scope>NUCLEOTIDE SEQUENCE</scope>
    <source>
        <strain evidence="1">KCTC 29190</strain>
    </source>
</reference>
<sequence>MEALVQAVVPGGSVAVLRDEIGLWIGSRLEGDERFGATAIEDRRAGSTSGPGWTAVGGGLPPRVDRAVVRGPAGPVDAEIGQGAWIAVLPANESGPAVRFEDEDGLLVRDPPQGASIADATDRCPACNALDWELTNDACVRCRACGHTFRMPLLYAGAPNGDNGDWQHVRPDGPRFTRARADRAADALRQAPGPVYAAPGGRPEIRGFGGTDDAISHIKLATGEIEVDTRFGPAPGAPEDAARAAVAQLTSDVAWPARSEPAIAIWLDARRREREEASANAEASEVRIAVDGQTRTFTLVSVGRCWAAACGGILVSGRGELPAAIHSYNGSTS</sequence>
<keyword evidence="2" id="KW-1185">Reference proteome</keyword>
<gene>
    <name evidence="1" type="ORF">OJ997_10585</name>
</gene>
<comment type="caution">
    <text evidence="1">The sequence shown here is derived from an EMBL/GenBank/DDBJ whole genome shotgun (WGS) entry which is preliminary data.</text>
</comment>
<organism evidence="1 2">
    <name type="scientific">Solirubrobacter phytolaccae</name>
    <dbReference type="NCBI Taxonomy" id="1404360"/>
    <lineage>
        <taxon>Bacteria</taxon>
        <taxon>Bacillati</taxon>
        <taxon>Actinomycetota</taxon>
        <taxon>Thermoleophilia</taxon>
        <taxon>Solirubrobacterales</taxon>
        <taxon>Solirubrobacteraceae</taxon>
        <taxon>Solirubrobacter</taxon>
    </lineage>
</organism>
<dbReference type="Proteomes" id="UP001147653">
    <property type="component" value="Unassembled WGS sequence"/>
</dbReference>
<name>A0A9X3SAX2_9ACTN</name>
<protein>
    <submittedName>
        <fullName evidence="1">Zinc-ribbon domain-containing protein</fullName>
    </submittedName>
</protein>
<evidence type="ECO:0000313" key="1">
    <source>
        <dbReference type="EMBL" id="MDA0180740.1"/>
    </source>
</evidence>
<proteinExistence type="predicted"/>